<evidence type="ECO:0000313" key="2">
    <source>
        <dbReference type="Proteomes" id="UP000256763"/>
    </source>
</evidence>
<sequence length="196" mass="22681">MDSPFALPHLEQIFPRLARGGHITADSGNLYQALREHERAFVDLFRHLGFRLVSDSRGFYYFEGQTDQPLTPQVRKLAVFTFIIVEALAEEVDNVESEFFERSWVLDQLPHLQRERYIGYLKQLDIELTREGLASIVNSLERFGFVRKLEGERFQYLAPAYRFLDHCLKVAEAADQADREADVEAIEAQLAEEDEA</sequence>
<dbReference type="EMBL" id="NFZW01000016">
    <property type="protein sequence ID" value="RFA34408.1"/>
    <property type="molecule type" value="Genomic_DNA"/>
</dbReference>
<dbReference type="InterPro" id="IPR053841">
    <property type="entry name" value="MksE"/>
</dbReference>
<evidence type="ECO:0008006" key="3">
    <source>
        <dbReference type="Google" id="ProtNLM"/>
    </source>
</evidence>
<comment type="caution">
    <text evidence="1">The sequence shown here is derived from an EMBL/GenBank/DDBJ whole genome shotgun (WGS) entry which is preliminary data.</text>
</comment>
<accession>A0A3E0WNM8</accession>
<dbReference type="RefSeq" id="WP_116303005.1">
    <property type="nucleotide sequence ID" value="NZ_NFZV01000016.1"/>
</dbReference>
<organism evidence="1 2">
    <name type="scientific">Alkalilimnicola ehrlichii</name>
    <dbReference type="NCBI Taxonomy" id="351052"/>
    <lineage>
        <taxon>Bacteria</taxon>
        <taxon>Pseudomonadati</taxon>
        <taxon>Pseudomonadota</taxon>
        <taxon>Gammaproteobacteria</taxon>
        <taxon>Chromatiales</taxon>
        <taxon>Ectothiorhodospiraceae</taxon>
        <taxon>Alkalilimnicola</taxon>
    </lineage>
</organism>
<dbReference type="Proteomes" id="UP000256763">
    <property type="component" value="Unassembled WGS sequence"/>
</dbReference>
<protein>
    <recommendedName>
        <fullName evidence="3">Chromosome partition protein MukE</fullName>
    </recommendedName>
</protein>
<dbReference type="Gene3D" id="1.10.10.2250">
    <property type="match status" value="1"/>
</dbReference>
<dbReference type="AlphaFoldDB" id="A0A3E0WNM8"/>
<reference evidence="2" key="1">
    <citation type="submission" date="2017-05" db="EMBL/GenBank/DDBJ databases">
        <authorList>
            <person name="Sharma S."/>
            <person name="Sidhu C."/>
            <person name="Pinnaka A.K."/>
        </authorList>
    </citation>
    <scope>NUCLEOTIDE SEQUENCE [LARGE SCALE GENOMIC DNA]</scope>
    <source>
        <strain evidence="2">AK93</strain>
    </source>
</reference>
<dbReference type="OrthoDB" id="5567958at2"/>
<evidence type="ECO:0000313" key="1">
    <source>
        <dbReference type="EMBL" id="RFA34408.1"/>
    </source>
</evidence>
<dbReference type="InterPro" id="IPR042038">
    <property type="entry name" value="MukE_N"/>
</dbReference>
<gene>
    <name evidence="1" type="ORF">CAL65_15325</name>
</gene>
<name>A0A3E0WNM8_9GAMM</name>
<keyword evidence="2" id="KW-1185">Reference proteome</keyword>
<dbReference type="Pfam" id="PF21980">
    <property type="entry name" value="MksE"/>
    <property type="match status" value="1"/>
</dbReference>
<proteinExistence type="predicted"/>